<feature type="transmembrane region" description="Helical" evidence="9">
    <location>
        <begin position="99"/>
        <end position="120"/>
    </location>
</feature>
<evidence type="ECO:0000313" key="11">
    <source>
        <dbReference type="EMBL" id="TBL79497.1"/>
    </source>
</evidence>
<dbReference type="RefSeq" id="WP_131013443.1">
    <property type="nucleotide sequence ID" value="NZ_SIRE01000007.1"/>
</dbReference>
<feature type="transmembrane region" description="Helical" evidence="9">
    <location>
        <begin position="265"/>
        <end position="284"/>
    </location>
</feature>
<feature type="transmembrane region" description="Helical" evidence="9">
    <location>
        <begin position="225"/>
        <end position="244"/>
    </location>
</feature>
<evidence type="ECO:0000259" key="10">
    <source>
        <dbReference type="PROSITE" id="PS50850"/>
    </source>
</evidence>
<dbReference type="PANTHER" id="PTHR23501">
    <property type="entry name" value="MAJOR FACILITATOR SUPERFAMILY"/>
    <property type="match status" value="1"/>
</dbReference>
<keyword evidence="3" id="KW-1003">Cell membrane</keyword>
<feature type="region of interest" description="Disordered" evidence="8">
    <location>
        <begin position="490"/>
        <end position="509"/>
    </location>
</feature>
<dbReference type="OrthoDB" id="9816041at2"/>
<dbReference type="SUPFAM" id="SSF103473">
    <property type="entry name" value="MFS general substrate transporter"/>
    <property type="match status" value="1"/>
</dbReference>
<feature type="transmembrane region" description="Helical" evidence="9">
    <location>
        <begin position="12"/>
        <end position="31"/>
    </location>
</feature>
<dbReference type="PRINTS" id="PR01036">
    <property type="entry name" value="TCRTETB"/>
</dbReference>
<sequence>MNKRDRRLIMTAMLIATFMAAIEGTIVNTATPVIVGELGGMELMSWVVSIYLLTTAIGTPISGKIADLYGRKPVFLLGTGLFLLGSILSGIAQTMEQLIAFRALQGLGAGAILPVTMTIVGDIYPVEERAKAQGWISGIWGISALISPLTGGLVVDYVSWRWIFYINVPFGAVSALLLAFVLREAPARQRKPIGYGAMAAFAAGMTCLLYALMNTDPHAGGGGNAASPVFFLAALGFLAVFFGLERKAAEPLLPASLFRLRMIGVPNASDFVYSAVLVAINFYIPLWVQGIYGGGAVASGLILIPVSIFWPIGANLAGRLQMKFGMRAASLTGLGITIAACVLMAVPDIRMFPWLLAGCLALIGLGFGVTFTVHTVSVQSAVDWNMRGSAIASNNFIRLMGQTIGVAFFGALLNAIVSRRIAAGGLSGELTAADVNLVLGPESGHAGLSAAALNGLREALASGLHVIFVAMVVLAVISFLVTLRLPKGGPGTGAAAAGGTAASADSAGR</sequence>
<comment type="subcellular location">
    <subcellularLocation>
        <location evidence="1">Cell membrane</location>
        <topology evidence="1">Multi-pass membrane protein</topology>
    </subcellularLocation>
</comment>
<dbReference type="CDD" id="cd17502">
    <property type="entry name" value="MFS_Azr1_MDR_like"/>
    <property type="match status" value="1"/>
</dbReference>
<keyword evidence="2" id="KW-0813">Transport</keyword>
<dbReference type="InterPro" id="IPR020846">
    <property type="entry name" value="MFS_dom"/>
</dbReference>
<feature type="transmembrane region" description="Helical" evidence="9">
    <location>
        <begin position="193"/>
        <end position="213"/>
    </location>
</feature>
<dbReference type="PANTHER" id="PTHR23501:SF191">
    <property type="entry name" value="VACUOLAR BASIC AMINO ACID TRANSPORTER 4"/>
    <property type="match status" value="1"/>
</dbReference>
<evidence type="ECO:0000256" key="8">
    <source>
        <dbReference type="SAM" id="MobiDB-lite"/>
    </source>
</evidence>
<keyword evidence="12" id="KW-1185">Reference proteome</keyword>
<dbReference type="EMBL" id="SIRE01000007">
    <property type="protein sequence ID" value="TBL79497.1"/>
    <property type="molecule type" value="Genomic_DNA"/>
</dbReference>
<evidence type="ECO:0000256" key="1">
    <source>
        <dbReference type="ARBA" id="ARBA00004651"/>
    </source>
</evidence>
<dbReference type="InterPro" id="IPR036259">
    <property type="entry name" value="MFS_trans_sf"/>
</dbReference>
<dbReference type="InterPro" id="IPR005829">
    <property type="entry name" value="Sugar_transporter_CS"/>
</dbReference>
<evidence type="ECO:0000256" key="3">
    <source>
        <dbReference type="ARBA" id="ARBA00022475"/>
    </source>
</evidence>
<dbReference type="GO" id="GO:0005886">
    <property type="term" value="C:plasma membrane"/>
    <property type="evidence" value="ECO:0007669"/>
    <property type="project" value="UniProtKB-SubCell"/>
</dbReference>
<reference evidence="11 12" key="1">
    <citation type="submission" date="2019-02" db="EMBL/GenBank/DDBJ databases">
        <title>Paenibacillus sp. nov., isolated from surface-sterilized tissue of Thalictrum simplex L.</title>
        <authorList>
            <person name="Tuo L."/>
        </authorList>
    </citation>
    <scope>NUCLEOTIDE SEQUENCE [LARGE SCALE GENOMIC DNA]</scope>
    <source>
        <strain evidence="11 12">N2SHLJ1</strain>
    </source>
</reference>
<dbReference type="Proteomes" id="UP000293142">
    <property type="component" value="Unassembled WGS sequence"/>
</dbReference>
<feature type="transmembrane region" description="Helical" evidence="9">
    <location>
        <begin position="463"/>
        <end position="483"/>
    </location>
</feature>
<dbReference type="InterPro" id="IPR011701">
    <property type="entry name" value="MFS"/>
</dbReference>
<feature type="compositionally biased region" description="Low complexity" evidence="8">
    <location>
        <begin position="493"/>
        <end position="509"/>
    </location>
</feature>
<name>A0A4Q9DRR1_9BACL</name>
<gene>
    <name evidence="11" type="ORF">EYB31_11350</name>
</gene>
<feature type="transmembrane region" description="Helical" evidence="9">
    <location>
        <begin position="324"/>
        <end position="346"/>
    </location>
</feature>
<feature type="transmembrane region" description="Helical" evidence="9">
    <location>
        <begin position="74"/>
        <end position="93"/>
    </location>
</feature>
<evidence type="ECO:0000256" key="7">
    <source>
        <dbReference type="ARBA" id="ARBA00044273"/>
    </source>
</evidence>
<feature type="transmembrane region" description="Helical" evidence="9">
    <location>
        <begin position="290"/>
        <end position="312"/>
    </location>
</feature>
<keyword evidence="4 9" id="KW-0812">Transmembrane</keyword>
<protein>
    <recommendedName>
        <fullName evidence="7">MFS-type drug efflux transporter P55</fullName>
    </recommendedName>
</protein>
<keyword evidence="6 9" id="KW-0472">Membrane</keyword>
<evidence type="ECO:0000256" key="4">
    <source>
        <dbReference type="ARBA" id="ARBA00022692"/>
    </source>
</evidence>
<dbReference type="FunFam" id="1.20.1720.10:FF:000004">
    <property type="entry name" value="EmrB/QacA family drug resistance transporter"/>
    <property type="match status" value="1"/>
</dbReference>
<evidence type="ECO:0000256" key="6">
    <source>
        <dbReference type="ARBA" id="ARBA00023136"/>
    </source>
</evidence>
<dbReference type="AlphaFoldDB" id="A0A4Q9DRR1"/>
<dbReference type="Pfam" id="PF07690">
    <property type="entry name" value="MFS_1"/>
    <property type="match status" value="1"/>
</dbReference>
<organism evidence="11 12">
    <name type="scientific">Paenibacillus thalictri</name>
    <dbReference type="NCBI Taxonomy" id="2527873"/>
    <lineage>
        <taxon>Bacteria</taxon>
        <taxon>Bacillati</taxon>
        <taxon>Bacillota</taxon>
        <taxon>Bacilli</taxon>
        <taxon>Bacillales</taxon>
        <taxon>Paenibacillaceae</taxon>
        <taxon>Paenibacillus</taxon>
    </lineage>
</organism>
<accession>A0A4Q9DRR1</accession>
<feature type="domain" description="Major facilitator superfamily (MFS) profile" evidence="10">
    <location>
        <begin position="9"/>
        <end position="490"/>
    </location>
</feature>
<evidence type="ECO:0000313" key="12">
    <source>
        <dbReference type="Proteomes" id="UP000293142"/>
    </source>
</evidence>
<feature type="transmembrane region" description="Helical" evidence="9">
    <location>
        <begin position="132"/>
        <end position="150"/>
    </location>
</feature>
<dbReference type="Gene3D" id="1.20.1250.20">
    <property type="entry name" value="MFS general substrate transporter like domains"/>
    <property type="match status" value="1"/>
</dbReference>
<feature type="transmembrane region" description="Helical" evidence="9">
    <location>
        <begin position="162"/>
        <end position="181"/>
    </location>
</feature>
<evidence type="ECO:0000256" key="9">
    <source>
        <dbReference type="SAM" id="Phobius"/>
    </source>
</evidence>
<evidence type="ECO:0000256" key="2">
    <source>
        <dbReference type="ARBA" id="ARBA00022448"/>
    </source>
</evidence>
<feature type="transmembrane region" description="Helical" evidence="9">
    <location>
        <begin position="43"/>
        <end position="62"/>
    </location>
</feature>
<feature type="transmembrane region" description="Helical" evidence="9">
    <location>
        <begin position="352"/>
        <end position="376"/>
    </location>
</feature>
<comment type="caution">
    <text evidence="11">The sequence shown here is derived from an EMBL/GenBank/DDBJ whole genome shotgun (WGS) entry which is preliminary data.</text>
</comment>
<feature type="transmembrane region" description="Helical" evidence="9">
    <location>
        <begin position="396"/>
        <end position="417"/>
    </location>
</feature>
<evidence type="ECO:0000256" key="5">
    <source>
        <dbReference type="ARBA" id="ARBA00022989"/>
    </source>
</evidence>
<dbReference type="GO" id="GO:0022857">
    <property type="term" value="F:transmembrane transporter activity"/>
    <property type="evidence" value="ECO:0007669"/>
    <property type="project" value="InterPro"/>
</dbReference>
<proteinExistence type="predicted"/>
<keyword evidence="5 9" id="KW-1133">Transmembrane helix</keyword>
<dbReference type="Gene3D" id="1.20.1720.10">
    <property type="entry name" value="Multidrug resistance protein D"/>
    <property type="match status" value="1"/>
</dbReference>
<dbReference type="PROSITE" id="PS50850">
    <property type="entry name" value="MFS"/>
    <property type="match status" value="1"/>
</dbReference>
<dbReference type="PROSITE" id="PS00216">
    <property type="entry name" value="SUGAR_TRANSPORT_1"/>
    <property type="match status" value="1"/>
</dbReference>